<organism evidence="14 15">
    <name type="scientific">Chryseotalea sanaruensis</name>
    <dbReference type="NCBI Taxonomy" id="2482724"/>
    <lineage>
        <taxon>Bacteria</taxon>
        <taxon>Pseudomonadati</taxon>
        <taxon>Bacteroidota</taxon>
        <taxon>Cytophagia</taxon>
        <taxon>Cytophagales</taxon>
        <taxon>Chryseotaleaceae</taxon>
        <taxon>Chryseotalea</taxon>
    </lineage>
</organism>
<dbReference type="GO" id="GO:0009252">
    <property type="term" value="P:peptidoglycan biosynthetic process"/>
    <property type="evidence" value="ECO:0007669"/>
    <property type="project" value="UniProtKB-UniRule"/>
</dbReference>
<keyword evidence="15" id="KW-1185">Reference proteome</keyword>
<dbReference type="GO" id="GO:0071555">
    <property type="term" value="P:cell wall organization"/>
    <property type="evidence" value="ECO:0007669"/>
    <property type="project" value="UniProtKB-KW"/>
</dbReference>
<dbReference type="GO" id="GO:0008360">
    <property type="term" value="P:regulation of cell shape"/>
    <property type="evidence" value="ECO:0007669"/>
    <property type="project" value="UniProtKB-KW"/>
</dbReference>
<dbReference type="InterPro" id="IPR036565">
    <property type="entry name" value="Mur-like_cat_sf"/>
</dbReference>
<dbReference type="EC" id="6.3.2.10" evidence="10 11"/>
<keyword evidence="4 10" id="KW-0547">Nucleotide-binding</keyword>
<reference evidence="14 15" key="1">
    <citation type="submission" date="2018-11" db="EMBL/GenBank/DDBJ databases">
        <title>Chryseotalea sanarue gen. nov., sp., nov., a member of the family Cytophagaceae, isolated from a brackish lake in Hamamatsu Japan.</title>
        <authorList>
            <person name="Maejima Y."/>
            <person name="Iino T."/>
            <person name="Muraguchi Y."/>
            <person name="Fukuda K."/>
            <person name="Ohkuma M."/>
            <person name="Moriuchi R."/>
            <person name="Dohra H."/>
            <person name="Kimbara K."/>
            <person name="Shintani M."/>
        </authorList>
    </citation>
    <scope>NUCLEOTIDE SEQUENCE [LARGE SCALE GENOMIC DNA]</scope>
    <source>
        <strain evidence="14 15">Ys</strain>
    </source>
</reference>
<evidence type="ECO:0000256" key="3">
    <source>
        <dbReference type="ARBA" id="ARBA00022618"/>
    </source>
</evidence>
<evidence type="ECO:0000259" key="12">
    <source>
        <dbReference type="Pfam" id="PF02875"/>
    </source>
</evidence>
<keyword evidence="9 10" id="KW-0961">Cell wall biogenesis/degradation</keyword>
<dbReference type="UniPathway" id="UPA00219"/>
<dbReference type="SUPFAM" id="SSF53623">
    <property type="entry name" value="MurD-like peptide ligases, catalytic domain"/>
    <property type="match status" value="1"/>
</dbReference>
<gene>
    <name evidence="10" type="primary">murF</name>
    <name evidence="14" type="ORF">SanaruYs_28780</name>
</gene>
<dbReference type="NCBIfam" id="TIGR01143">
    <property type="entry name" value="murF"/>
    <property type="match status" value="1"/>
</dbReference>
<evidence type="ECO:0000256" key="4">
    <source>
        <dbReference type="ARBA" id="ARBA00022741"/>
    </source>
</evidence>
<dbReference type="SUPFAM" id="SSF53244">
    <property type="entry name" value="MurD-like peptide ligases, peptide-binding domain"/>
    <property type="match status" value="1"/>
</dbReference>
<dbReference type="GO" id="GO:0005524">
    <property type="term" value="F:ATP binding"/>
    <property type="evidence" value="ECO:0007669"/>
    <property type="project" value="UniProtKB-UniRule"/>
</dbReference>
<dbReference type="Pfam" id="PF02875">
    <property type="entry name" value="Mur_ligase_C"/>
    <property type="match status" value="1"/>
</dbReference>
<dbReference type="AlphaFoldDB" id="A0A401UCJ7"/>
<comment type="similarity">
    <text evidence="10">Belongs to the MurCDEF family. MurF subfamily.</text>
</comment>
<evidence type="ECO:0000256" key="7">
    <source>
        <dbReference type="ARBA" id="ARBA00022984"/>
    </source>
</evidence>
<dbReference type="InterPro" id="IPR036615">
    <property type="entry name" value="Mur_ligase_C_dom_sf"/>
</dbReference>
<evidence type="ECO:0000256" key="2">
    <source>
        <dbReference type="ARBA" id="ARBA00022598"/>
    </source>
</evidence>
<evidence type="ECO:0000256" key="8">
    <source>
        <dbReference type="ARBA" id="ARBA00023306"/>
    </source>
</evidence>
<dbReference type="RefSeq" id="WP_127123297.1">
    <property type="nucleotide sequence ID" value="NZ_BHXQ01000005.1"/>
</dbReference>
<keyword evidence="7 10" id="KW-0573">Peptidoglycan synthesis</keyword>
<comment type="catalytic activity">
    <reaction evidence="10 11">
        <text>D-alanyl-D-alanine + UDP-N-acetyl-alpha-D-muramoyl-L-alanyl-gamma-D-glutamyl-meso-2,6-diaminopimelate + ATP = UDP-N-acetyl-alpha-D-muramoyl-L-alanyl-gamma-D-glutamyl-meso-2,6-diaminopimeloyl-D-alanyl-D-alanine + ADP + phosphate + H(+)</text>
        <dbReference type="Rhea" id="RHEA:28374"/>
        <dbReference type="ChEBI" id="CHEBI:15378"/>
        <dbReference type="ChEBI" id="CHEBI:30616"/>
        <dbReference type="ChEBI" id="CHEBI:43474"/>
        <dbReference type="ChEBI" id="CHEBI:57822"/>
        <dbReference type="ChEBI" id="CHEBI:61386"/>
        <dbReference type="ChEBI" id="CHEBI:83905"/>
        <dbReference type="ChEBI" id="CHEBI:456216"/>
        <dbReference type="EC" id="6.3.2.10"/>
    </reaction>
</comment>
<comment type="pathway">
    <text evidence="10 11">Cell wall biogenesis; peptidoglycan biosynthesis.</text>
</comment>
<dbReference type="InterPro" id="IPR005863">
    <property type="entry name" value="UDP-N-AcMur_synth"/>
</dbReference>
<name>A0A401UCJ7_9BACT</name>
<keyword evidence="1 10" id="KW-0963">Cytoplasm</keyword>
<dbReference type="PANTHER" id="PTHR43024:SF1">
    <property type="entry name" value="UDP-N-ACETYLMURAMOYL-TRIPEPTIDE--D-ALANYL-D-ALANINE LIGASE"/>
    <property type="match status" value="1"/>
</dbReference>
<evidence type="ECO:0000256" key="11">
    <source>
        <dbReference type="RuleBase" id="RU004136"/>
    </source>
</evidence>
<keyword evidence="8 10" id="KW-0131">Cell cycle</keyword>
<dbReference type="HAMAP" id="MF_02019">
    <property type="entry name" value="MurF"/>
    <property type="match status" value="1"/>
</dbReference>
<evidence type="ECO:0000256" key="1">
    <source>
        <dbReference type="ARBA" id="ARBA00022490"/>
    </source>
</evidence>
<dbReference type="GO" id="GO:0008766">
    <property type="term" value="F:UDP-N-acetylmuramoylalanyl-D-glutamyl-2,6-diaminopimelate-D-alanyl-D-alanine ligase activity"/>
    <property type="evidence" value="ECO:0007669"/>
    <property type="project" value="RHEA"/>
</dbReference>
<evidence type="ECO:0000313" key="15">
    <source>
        <dbReference type="Proteomes" id="UP000288227"/>
    </source>
</evidence>
<dbReference type="PANTHER" id="PTHR43024">
    <property type="entry name" value="UDP-N-ACETYLMURAMOYL-TRIPEPTIDE--D-ALANYL-D-ALANINE LIGASE"/>
    <property type="match status" value="1"/>
</dbReference>
<accession>A0A401UCJ7</accession>
<dbReference type="SUPFAM" id="SSF63418">
    <property type="entry name" value="MurE/MurF N-terminal domain"/>
    <property type="match status" value="1"/>
</dbReference>
<protein>
    <recommendedName>
        <fullName evidence="10 11">UDP-N-acetylmuramoyl-tripeptide--D-alanyl-D-alanine ligase</fullName>
        <ecNumber evidence="10 11">6.3.2.10</ecNumber>
    </recommendedName>
    <alternativeName>
        <fullName evidence="10">D-alanyl-D-alanine-adding enzyme</fullName>
    </alternativeName>
</protein>
<dbReference type="Proteomes" id="UP000288227">
    <property type="component" value="Unassembled WGS sequence"/>
</dbReference>
<evidence type="ECO:0000256" key="6">
    <source>
        <dbReference type="ARBA" id="ARBA00022960"/>
    </source>
</evidence>
<dbReference type="InterPro" id="IPR051046">
    <property type="entry name" value="MurCDEF_CellWall_CoF430Synth"/>
</dbReference>
<sequence length="427" mass="46741">MDIQSLYKSFLECAKVSTDTRQILPGSMFFALKGPKFNANKFADEALNKGARYAVVDEVAFVKDERYLLVEDGLKALQDLAKHHREQLTIPIIGLTGSNGKTTSKELVHAVLSKKFTTFATKGNLNNHIGVPLSILSIDKSIEVAVIEMGANHVGEIALLSAIAKPTHGFITNIGKAHIGTFGGFDNIIRGKSELYHHLITHKGTVFINSLNPILSNMAKRFAKPLFYPQQGDYYHCELLGADPLVKVKAENGDEVQSNLAGVYNFENIATALCIGKFFGVEPVKANEAIAEYKPGNMRSQIVLKGSNVIVLDAYNANPSSMQAAIENLATMKAEKKVAIIGDMFELEEEAEREHTAIGTLLAEKKFDEVYLCGSLMRAAASQLPDAFYFEKKDELLKQLQTNPITGATVLIKASRGIGLETVLDFM</sequence>
<dbReference type="InterPro" id="IPR004101">
    <property type="entry name" value="Mur_ligase_C"/>
</dbReference>
<feature type="domain" description="Mur ligase central" evidence="13">
    <location>
        <begin position="96"/>
        <end position="275"/>
    </location>
</feature>
<evidence type="ECO:0000259" key="13">
    <source>
        <dbReference type="Pfam" id="PF08245"/>
    </source>
</evidence>
<feature type="domain" description="Mur ligase C-terminal" evidence="12">
    <location>
        <begin position="299"/>
        <end position="416"/>
    </location>
</feature>
<keyword evidence="2 10" id="KW-0436">Ligase</keyword>
<comment type="caution">
    <text evidence="14">The sequence shown here is derived from an EMBL/GenBank/DDBJ whole genome shotgun (WGS) entry which is preliminary data.</text>
</comment>
<dbReference type="EMBL" id="BHXQ01000005">
    <property type="protein sequence ID" value="GCC52641.1"/>
    <property type="molecule type" value="Genomic_DNA"/>
</dbReference>
<dbReference type="Gene3D" id="3.40.1390.10">
    <property type="entry name" value="MurE/MurF, N-terminal domain"/>
    <property type="match status" value="1"/>
</dbReference>
<comment type="function">
    <text evidence="10 11">Involved in cell wall formation. Catalyzes the final step in the synthesis of UDP-N-acetylmuramoyl-pentapeptide, the precursor of murein.</text>
</comment>
<evidence type="ECO:0000313" key="14">
    <source>
        <dbReference type="EMBL" id="GCC52641.1"/>
    </source>
</evidence>
<proteinExistence type="inferred from homology"/>
<dbReference type="Pfam" id="PF08245">
    <property type="entry name" value="Mur_ligase_M"/>
    <property type="match status" value="1"/>
</dbReference>
<dbReference type="GO" id="GO:0005737">
    <property type="term" value="C:cytoplasm"/>
    <property type="evidence" value="ECO:0007669"/>
    <property type="project" value="UniProtKB-SubCell"/>
</dbReference>
<keyword evidence="5 10" id="KW-0067">ATP-binding</keyword>
<evidence type="ECO:0000256" key="9">
    <source>
        <dbReference type="ARBA" id="ARBA00023316"/>
    </source>
</evidence>
<dbReference type="InterPro" id="IPR035911">
    <property type="entry name" value="MurE/MurF_N"/>
</dbReference>
<comment type="subcellular location">
    <subcellularLocation>
        <location evidence="10 11">Cytoplasm</location>
    </subcellularLocation>
</comment>
<dbReference type="Gene3D" id="3.40.1190.10">
    <property type="entry name" value="Mur-like, catalytic domain"/>
    <property type="match status" value="1"/>
</dbReference>
<dbReference type="InterPro" id="IPR013221">
    <property type="entry name" value="Mur_ligase_cen"/>
</dbReference>
<dbReference type="OrthoDB" id="9801978at2"/>
<dbReference type="Gene3D" id="3.90.190.20">
    <property type="entry name" value="Mur ligase, C-terminal domain"/>
    <property type="match status" value="1"/>
</dbReference>
<dbReference type="GO" id="GO:0051301">
    <property type="term" value="P:cell division"/>
    <property type="evidence" value="ECO:0007669"/>
    <property type="project" value="UniProtKB-KW"/>
</dbReference>
<feature type="binding site" evidence="10">
    <location>
        <begin position="97"/>
        <end position="103"/>
    </location>
    <ligand>
        <name>ATP</name>
        <dbReference type="ChEBI" id="CHEBI:30616"/>
    </ligand>
</feature>
<dbReference type="GO" id="GO:0047480">
    <property type="term" value="F:UDP-N-acetylmuramoyl-tripeptide-D-alanyl-D-alanine ligase activity"/>
    <property type="evidence" value="ECO:0007669"/>
    <property type="project" value="UniProtKB-UniRule"/>
</dbReference>
<keyword evidence="3 10" id="KW-0132">Cell division</keyword>
<evidence type="ECO:0000256" key="10">
    <source>
        <dbReference type="HAMAP-Rule" id="MF_02019"/>
    </source>
</evidence>
<keyword evidence="6 10" id="KW-0133">Cell shape</keyword>
<evidence type="ECO:0000256" key="5">
    <source>
        <dbReference type="ARBA" id="ARBA00022840"/>
    </source>
</evidence>